<dbReference type="EMBL" id="AUWY01000058">
    <property type="protein sequence ID" value="EQB32746.1"/>
    <property type="molecule type" value="Genomic_DNA"/>
</dbReference>
<proteinExistence type="predicted"/>
<name>T0J482_9SPHN</name>
<organism evidence="1 2">
    <name type="scientific">Sphingobium ummariense RL-3</name>
    <dbReference type="NCBI Taxonomy" id="1346791"/>
    <lineage>
        <taxon>Bacteria</taxon>
        <taxon>Pseudomonadati</taxon>
        <taxon>Pseudomonadota</taxon>
        <taxon>Alphaproteobacteria</taxon>
        <taxon>Sphingomonadales</taxon>
        <taxon>Sphingomonadaceae</taxon>
        <taxon>Sphingobium</taxon>
    </lineage>
</organism>
<comment type="caution">
    <text evidence="1">The sequence shown here is derived from an EMBL/GenBank/DDBJ whole genome shotgun (WGS) entry which is preliminary data.</text>
</comment>
<protein>
    <submittedName>
        <fullName evidence="1">Uncharacterized protein</fullName>
    </submittedName>
</protein>
<sequence>MRKMITKVQISNTYMRGLHSARRAIFALYTVEIGFDLLEMQ</sequence>
<evidence type="ECO:0000313" key="2">
    <source>
        <dbReference type="Proteomes" id="UP000015523"/>
    </source>
</evidence>
<reference evidence="1 2" key="1">
    <citation type="journal article" date="2013" name="Genome Announc.">
        <title>Draft Genome Sequence of Sphingobium ummariense Strain RL-3, a Hexachlorocyclohexane-Degrading Bacterium.</title>
        <authorList>
            <person name="Kohli P."/>
            <person name="Dua A."/>
            <person name="Sangwan N."/>
            <person name="Oldach P."/>
            <person name="Khurana J.P."/>
            <person name="Lal R."/>
        </authorList>
    </citation>
    <scope>NUCLEOTIDE SEQUENCE [LARGE SCALE GENOMIC DNA]</scope>
    <source>
        <strain evidence="1 2">RL-3</strain>
    </source>
</reference>
<gene>
    <name evidence="1" type="ORF">M529_07870</name>
</gene>
<dbReference type="Proteomes" id="UP000015523">
    <property type="component" value="Unassembled WGS sequence"/>
</dbReference>
<keyword evidence="2" id="KW-1185">Reference proteome</keyword>
<accession>T0J482</accession>
<evidence type="ECO:0000313" key="1">
    <source>
        <dbReference type="EMBL" id="EQB32746.1"/>
    </source>
</evidence>
<dbReference type="AlphaFoldDB" id="T0J482"/>